<dbReference type="EMBL" id="GBXM01012984">
    <property type="protein sequence ID" value="JAH95593.1"/>
    <property type="molecule type" value="Transcribed_RNA"/>
</dbReference>
<reference evidence="1" key="1">
    <citation type="submission" date="2014-11" db="EMBL/GenBank/DDBJ databases">
        <authorList>
            <person name="Amaro Gonzalez C."/>
        </authorList>
    </citation>
    <scope>NUCLEOTIDE SEQUENCE</scope>
</reference>
<proteinExistence type="predicted"/>
<name>A0A0E9X1L1_ANGAN</name>
<dbReference type="AlphaFoldDB" id="A0A0E9X1L1"/>
<protein>
    <submittedName>
        <fullName evidence="1">Uncharacterized protein</fullName>
    </submittedName>
</protein>
<sequence length="57" mass="6700">MFSLNSLMLRVRRGHIQSTRHKLLWENLFKNKMHLCRNITSLHVQSANAMSATNIIH</sequence>
<accession>A0A0E9X1L1</accession>
<evidence type="ECO:0000313" key="1">
    <source>
        <dbReference type="EMBL" id="JAH95593.1"/>
    </source>
</evidence>
<organism evidence="1">
    <name type="scientific">Anguilla anguilla</name>
    <name type="common">European freshwater eel</name>
    <name type="synonym">Muraena anguilla</name>
    <dbReference type="NCBI Taxonomy" id="7936"/>
    <lineage>
        <taxon>Eukaryota</taxon>
        <taxon>Metazoa</taxon>
        <taxon>Chordata</taxon>
        <taxon>Craniata</taxon>
        <taxon>Vertebrata</taxon>
        <taxon>Euteleostomi</taxon>
        <taxon>Actinopterygii</taxon>
        <taxon>Neopterygii</taxon>
        <taxon>Teleostei</taxon>
        <taxon>Anguilliformes</taxon>
        <taxon>Anguillidae</taxon>
        <taxon>Anguilla</taxon>
    </lineage>
</organism>
<reference evidence="1" key="2">
    <citation type="journal article" date="2015" name="Fish Shellfish Immunol.">
        <title>Early steps in the European eel (Anguilla anguilla)-Vibrio vulnificus interaction in the gills: Role of the RtxA13 toxin.</title>
        <authorList>
            <person name="Callol A."/>
            <person name="Pajuelo D."/>
            <person name="Ebbesson L."/>
            <person name="Teles M."/>
            <person name="MacKenzie S."/>
            <person name="Amaro C."/>
        </authorList>
    </citation>
    <scope>NUCLEOTIDE SEQUENCE</scope>
</reference>